<name>A0AC35GTP9_9BILA</name>
<sequence length="68" mass="7875">MLKSNSIPFSSRKKKCDLQNRQLLIPLFCDKYEAIKAFSKCGNFPVIFFYLCLFNFTTSTAVILMLLL</sequence>
<accession>A0AC35GTP9</accession>
<dbReference type="Proteomes" id="UP000887580">
    <property type="component" value="Unplaced"/>
</dbReference>
<organism evidence="1 2">
    <name type="scientific">Panagrolaimus sp. PS1159</name>
    <dbReference type="NCBI Taxonomy" id="55785"/>
    <lineage>
        <taxon>Eukaryota</taxon>
        <taxon>Metazoa</taxon>
        <taxon>Ecdysozoa</taxon>
        <taxon>Nematoda</taxon>
        <taxon>Chromadorea</taxon>
        <taxon>Rhabditida</taxon>
        <taxon>Tylenchina</taxon>
        <taxon>Panagrolaimomorpha</taxon>
        <taxon>Panagrolaimoidea</taxon>
        <taxon>Panagrolaimidae</taxon>
        <taxon>Panagrolaimus</taxon>
    </lineage>
</organism>
<protein>
    <submittedName>
        <fullName evidence="2">Ovule protein</fullName>
    </submittedName>
</protein>
<proteinExistence type="predicted"/>
<evidence type="ECO:0000313" key="1">
    <source>
        <dbReference type="Proteomes" id="UP000887580"/>
    </source>
</evidence>
<dbReference type="WBParaSite" id="PS1159_v2.g8449.t1">
    <property type="protein sequence ID" value="PS1159_v2.g8449.t1"/>
    <property type="gene ID" value="PS1159_v2.g8449"/>
</dbReference>
<reference evidence="2" key="1">
    <citation type="submission" date="2022-11" db="UniProtKB">
        <authorList>
            <consortium name="WormBaseParasite"/>
        </authorList>
    </citation>
    <scope>IDENTIFICATION</scope>
</reference>
<evidence type="ECO:0000313" key="2">
    <source>
        <dbReference type="WBParaSite" id="PS1159_v2.g8449.t1"/>
    </source>
</evidence>